<dbReference type="EMBL" id="BGPR01133076">
    <property type="protein sequence ID" value="GBN50490.1"/>
    <property type="molecule type" value="Genomic_DNA"/>
</dbReference>
<name>A0A4Y2PEZ7_ARAVE</name>
<keyword evidence="7" id="KW-1185">Reference proteome</keyword>
<comment type="caution">
    <text evidence="6">The sequence shown here is derived from an EMBL/GenBank/DDBJ whole genome shotgun (WGS) entry which is preliminary data.</text>
</comment>
<feature type="domain" description="Chitin-binding type-2" evidence="2">
    <location>
        <begin position="13"/>
        <end position="70"/>
    </location>
</feature>
<dbReference type="OrthoDB" id="6436949at2759"/>
<proteinExistence type="predicted"/>
<evidence type="ECO:0000313" key="3">
    <source>
        <dbReference type="EMBL" id="GBN50480.1"/>
    </source>
</evidence>
<evidence type="ECO:0000313" key="7">
    <source>
        <dbReference type="Proteomes" id="UP000499080"/>
    </source>
</evidence>
<dbReference type="PROSITE" id="PS50940">
    <property type="entry name" value="CHIT_BIND_II"/>
    <property type="match status" value="1"/>
</dbReference>
<dbReference type="EMBL" id="BGPR01133090">
    <property type="protein sequence ID" value="GBN50518.1"/>
    <property type="molecule type" value="Genomic_DNA"/>
</dbReference>
<dbReference type="SUPFAM" id="SSF57625">
    <property type="entry name" value="Invertebrate chitin-binding proteins"/>
    <property type="match status" value="1"/>
</dbReference>
<dbReference type="Pfam" id="PF01607">
    <property type="entry name" value="CBM_14"/>
    <property type="match status" value="1"/>
</dbReference>
<sequence length="149" mass="16634">MRRQCRAGACDDRPECPQSPCRCLYPSRADCALYYQCVQGKPRQYRCSQGLLFNEDTLTCDYDFNVDCALSSPPRTAGRTPRAFALQGDPSRSRRSSDLGAVLKYSLRQAVTSHGVFSRIPFPSRNIEKRVAFSGITYLSPRSPKSGVP</sequence>
<feature type="region of interest" description="Disordered" evidence="1">
    <location>
        <begin position="73"/>
        <end position="97"/>
    </location>
</feature>
<evidence type="ECO:0000256" key="1">
    <source>
        <dbReference type="SAM" id="MobiDB-lite"/>
    </source>
</evidence>
<evidence type="ECO:0000259" key="2">
    <source>
        <dbReference type="PROSITE" id="PS50940"/>
    </source>
</evidence>
<dbReference type="AlphaFoldDB" id="A0A4Y2PEZ7"/>
<dbReference type="Proteomes" id="UP000499080">
    <property type="component" value="Unassembled WGS sequence"/>
</dbReference>
<dbReference type="EMBL" id="BGPR01133070">
    <property type="protein sequence ID" value="GBN50480.1"/>
    <property type="molecule type" value="Genomic_DNA"/>
</dbReference>
<dbReference type="InterPro" id="IPR036508">
    <property type="entry name" value="Chitin-bd_dom_sf"/>
</dbReference>
<dbReference type="Gene3D" id="2.170.140.10">
    <property type="entry name" value="Chitin binding domain"/>
    <property type="match status" value="1"/>
</dbReference>
<evidence type="ECO:0000313" key="4">
    <source>
        <dbReference type="EMBL" id="GBN50490.1"/>
    </source>
</evidence>
<organism evidence="6 7">
    <name type="scientific">Araneus ventricosus</name>
    <name type="common">Orbweaver spider</name>
    <name type="synonym">Epeira ventricosa</name>
    <dbReference type="NCBI Taxonomy" id="182803"/>
    <lineage>
        <taxon>Eukaryota</taxon>
        <taxon>Metazoa</taxon>
        <taxon>Ecdysozoa</taxon>
        <taxon>Arthropoda</taxon>
        <taxon>Chelicerata</taxon>
        <taxon>Arachnida</taxon>
        <taxon>Araneae</taxon>
        <taxon>Araneomorphae</taxon>
        <taxon>Entelegynae</taxon>
        <taxon>Araneoidea</taxon>
        <taxon>Araneidae</taxon>
        <taxon>Araneus</taxon>
    </lineage>
</organism>
<evidence type="ECO:0000313" key="5">
    <source>
        <dbReference type="EMBL" id="GBN50518.1"/>
    </source>
</evidence>
<reference evidence="6 7" key="1">
    <citation type="journal article" date="2019" name="Sci. Rep.">
        <title>Orb-weaving spider Araneus ventricosus genome elucidates the spidroin gene catalogue.</title>
        <authorList>
            <person name="Kono N."/>
            <person name="Nakamura H."/>
            <person name="Ohtoshi R."/>
            <person name="Moran D.A.P."/>
            <person name="Shinohara A."/>
            <person name="Yoshida Y."/>
            <person name="Fujiwara M."/>
            <person name="Mori M."/>
            <person name="Tomita M."/>
            <person name="Arakawa K."/>
        </authorList>
    </citation>
    <scope>NUCLEOTIDE SEQUENCE [LARGE SCALE GENOMIC DNA]</scope>
</reference>
<gene>
    <name evidence="4" type="ORF">AVEN_107717_1</name>
    <name evidence="6" type="ORF">AVEN_147338_1</name>
    <name evidence="5" type="ORF">AVEN_3165_1</name>
    <name evidence="3" type="ORF">AVEN_53588_1</name>
</gene>
<evidence type="ECO:0000313" key="6">
    <source>
        <dbReference type="EMBL" id="GBN50578.1"/>
    </source>
</evidence>
<dbReference type="GO" id="GO:0005576">
    <property type="term" value="C:extracellular region"/>
    <property type="evidence" value="ECO:0007669"/>
    <property type="project" value="InterPro"/>
</dbReference>
<dbReference type="EMBL" id="BGPR01133117">
    <property type="protein sequence ID" value="GBN50578.1"/>
    <property type="molecule type" value="Genomic_DNA"/>
</dbReference>
<dbReference type="InterPro" id="IPR002557">
    <property type="entry name" value="Chitin-bd_dom"/>
</dbReference>
<protein>
    <recommendedName>
        <fullName evidence="2">Chitin-binding type-2 domain-containing protein</fullName>
    </recommendedName>
</protein>
<dbReference type="SMART" id="SM00494">
    <property type="entry name" value="ChtBD2"/>
    <property type="match status" value="1"/>
</dbReference>
<dbReference type="GO" id="GO:0008061">
    <property type="term" value="F:chitin binding"/>
    <property type="evidence" value="ECO:0007669"/>
    <property type="project" value="InterPro"/>
</dbReference>
<accession>A0A4Y2PEZ7</accession>